<dbReference type="PANTHER" id="PTHR13789:SF315">
    <property type="entry name" value="FAD-DEPENDENT MONOOXYGENASE MDPD"/>
    <property type="match status" value="1"/>
</dbReference>
<dbReference type="Gene3D" id="3.50.50.60">
    <property type="entry name" value="FAD/NAD(P)-binding domain"/>
    <property type="match status" value="1"/>
</dbReference>
<dbReference type="InterPro" id="IPR036188">
    <property type="entry name" value="FAD/NAD-bd_sf"/>
</dbReference>
<dbReference type="Pfam" id="PF01494">
    <property type="entry name" value="FAD_binding_3"/>
    <property type="match status" value="1"/>
</dbReference>
<name>A0A6H0XYX4_9PEZI</name>
<evidence type="ECO:0000256" key="4">
    <source>
        <dbReference type="ARBA" id="ARBA00022827"/>
    </source>
</evidence>
<dbReference type="InterPro" id="IPR002938">
    <property type="entry name" value="FAD-bd"/>
</dbReference>
<accession>A0A6H0XYX4</accession>
<evidence type="ECO:0000259" key="7">
    <source>
        <dbReference type="Pfam" id="PF01494"/>
    </source>
</evidence>
<evidence type="ECO:0000256" key="6">
    <source>
        <dbReference type="ARBA" id="ARBA00023033"/>
    </source>
</evidence>
<keyword evidence="3" id="KW-0285">Flavoprotein</keyword>
<evidence type="ECO:0000313" key="9">
    <source>
        <dbReference type="Proteomes" id="UP000503462"/>
    </source>
</evidence>
<dbReference type="Proteomes" id="UP000503462">
    <property type="component" value="Chromosome 3"/>
</dbReference>
<comment type="similarity">
    <text evidence="2">Belongs to the paxM FAD-dependent monooxygenase family.</text>
</comment>
<gene>
    <name evidence="8" type="ORF">AMS68_005326</name>
</gene>
<keyword evidence="4" id="KW-0274">FAD</keyword>
<proteinExistence type="inferred from homology"/>
<dbReference type="EMBL" id="CP051141">
    <property type="protein sequence ID" value="QIW99808.1"/>
    <property type="molecule type" value="Genomic_DNA"/>
</dbReference>
<evidence type="ECO:0000256" key="2">
    <source>
        <dbReference type="ARBA" id="ARBA00007992"/>
    </source>
</evidence>
<comment type="cofactor">
    <cofactor evidence="1">
        <name>FAD</name>
        <dbReference type="ChEBI" id="CHEBI:57692"/>
    </cofactor>
</comment>
<feature type="domain" description="FAD-binding" evidence="7">
    <location>
        <begin position="17"/>
        <end position="340"/>
    </location>
</feature>
<sequence length="472" mass="52371">MPNTIDGVQRYPQLGIKVVIVGAGVAGLMSALECWRKGCDVVVIERAPEISPLGDFFTIPPSGMSTFKYYPAMLEDYHQEIYDCSISIWSTDGKCVMKTKPDWTKHREESAAPDVSISFIKRRPVFTTMLYNQCIRLGIPVVFSQHARSIEETSDAVVVTTADGTHYHGDLCIAADGIGSSLTKNLTGHEEAVKDSGYAAARAAFPRSAIKPGSPAASLLAKVEEEAEFRTYLGDDLHLILMLTKDYSDGHAAESWHNLREPSVFIEQLEQKTKGWDAAVIDFIRQIPTKVVDWGLRWRNPSEQWTSLGGRVLKAGDSAHAYLPTAGNGAVQALESAISIAECLRLGGKDGVPWSTKVHNHLRFQRTSILQQAGFNNRDELHHADLEAISKSRELSDIGFFKQGGWSWKHRPETYATQNYDQCLSHLRDGAAFVNTNLPPGHLYQPWSMESEDERMASKTASDLKKNGYWGV</sequence>
<dbReference type="InterPro" id="IPR050493">
    <property type="entry name" value="FAD-dep_Monooxygenase_BioMet"/>
</dbReference>
<dbReference type="OrthoDB" id="16820at2759"/>
<organism evidence="8 9">
    <name type="scientific">Peltaster fructicola</name>
    <dbReference type="NCBI Taxonomy" id="286661"/>
    <lineage>
        <taxon>Eukaryota</taxon>
        <taxon>Fungi</taxon>
        <taxon>Dikarya</taxon>
        <taxon>Ascomycota</taxon>
        <taxon>Pezizomycotina</taxon>
        <taxon>Dothideomycetes</taxon>
        <taxon>Dothideomycetes incertae sedis</taxon>
        <taxon>Peltaster</taxon>
    </lineage>
</organism>
<dbReference type="GO" id="GO:0004497">
    <property type="term" value="F:monooxygenase activity"/>
    <property type="evidence" value="ECO:0007669"/>
    <property type="project" value="UniProtKB-KW"/>
</dbReference>
<dbReference type="GO" id="GO:0071949">
    <property type="term" value="F:FAD binding"/>
    <property type="evidence" value="ECO:0007669"/>
    <property type="project" value="InterPro"/>
</dbReference>
<evidence type="ECO:0000313" key="8">
    <source>
        <dbReference type="EMBL" id="QIW99808.1"/>
    </source>
</evidence>
<dbReference type="PRINTS" id="PR00420">
    <property type="entry name" value="RNGMNOXGNASE"/>
</dbReference>
<keyword evidence="9" id="KW-1185">Reference proteome</keyword>
<evidence type="ECO:0000256" key="5">
    <source>
        <dbReference type="ARBA" id="ARBA00023002"/>
    </source>
</evidence>
<dbReference type="AlphaFoldDB" id="A0A6H0XYX4"/>
<evidence type="ECO:0000256" key="1">
    <source>
        <dbReference type="ARBA" id="ARBA00001974"/>
    </source>
</evidence>
<dbReference type="SUPFAM" id="SSF51905">
    <property type="entry name" value="FAD/NAD(P)-binding domain"/>
    <property type="match status" value="1"/>
</dbReference>
<evidence type="ECO:0000256" key="3">
    <source>
        <dbReference type="ARBA" id="ARBA00022630"/>
    </source>
</evidence>
<reference evidence="8 9" key="1">
    <citation type="journal article" date="2016" name="Sci. Rep.">
        <title>Peltaster fructicola genome reveals evolution from an invasive phytopathogen to an ectophytic parasite.</title>
        <authorList>
            <person name="Xu C."/>
            <person name="Chen H."/>
            <person name="Gleason M.L."/>
            <person name="Xu J.R."/>
            <person name="Liu H."/>
            <person name="Zhang R."/>
            <person name="Sun G."/>
        </authorList>
    </citation>
    <scope>NUCLEOTIDE SEQUENCE [LARGE SCALE GENOMIC DNA]</scope>
    <source>
        <strain evidence="8 9">LNHT1506</strain>
    </source>
</reference>
<keyword evidence="5" id="KW-0560">Oxidoreductase</keyword>
<protein>
    <recommendedName>
        <fullName evidence="7">FAD-binding domain-containing protein</fullName>
    </recommendedName>
</protein>
<keyword evidence="6" id="KW-0503">Monooxygenase</keyword>
<dbReference type="PANTHER" id="PTHR13789">
    <property type="entry name" value="MONOOXYGENASE"/>
    <property type="match status" value="1"/>
</dbReference>